<gene>
    <name evidence="1" type="ORF">CS022_08640</name>
</gene>
<dbReference type="Proteomes" id="UP000290287">
    <property type="component" value="Unassembled WGS sequence"/>
</dbReference>
<evidence type="ECO:0000313" key="2">
    <source>
        <dbReference type="Proteomes" id="UP000290287"/>
    </source>
</evidence>
<comment type="caution">
    <text evidence="1">The sequence shown here is derived from an EMBL/GenBank/DDBJ whole genome shotgun (WGS) entry which is preliminary data.</text>
</comment>
<protein>
    <submittedName>
        <fullName evidence="1">Uncharacterized protein</fullName>
    </submittedName>
</protein>
<reference evidence="1 2" key="1">
    <citation type="submission" date="2017-10" db="EMBL/GenBank/DDBJ databases">
        <title>Nyctiphanis sp. nov., isolated from the stomach of the euphausiid Nyctiphanes simplex (Hansen, 1911) in the Gulf of California.</title>
        <authorList>
            <person name="Gomez-Gil B."/>
            <person name="Aguilar-Mendez M."/>
            <person name="Lopez-Cortes A."/>
            <person name="Gomez-Gutierrez J."/>
            <person name="Roque A."/>
            <person name="Lang E."/>
            <person name="Gonzalez-Castillo A."/>
        </authorList>
    </citation>
    <scope>NUCLEOTIDE SEQUENCE [LARGE SCALE GENOMIC DNA]</scope>
    <source>
        <strain evidence="1 2">CAIM 600</strain>
    </source>
</reference>
<dbReference type="Gene3D" id="3.40.50.720">
    <property type="entry name" value="NAD(P)-binding Rossmann-like Domain"/>
    <property type="match status" value="1"/>
</dbReference>
<evidence type="ECO:0000313" key="1">
    <source>
        <dbReference type="EMBL" id="RXJ73563.1"/>
    </source>
</evidence>
<dbReference type="EMBL" id="PEIB01000008">
    <property type="protein sequence ID" value="RXJ73563.1"/>
    <property type="molecule type" value="Genomic_DNA"/>
</dbReference>
<accession>A0A4Q0YSC3</accession>
<sequence length="180" mass="20179">MPELHVEEPWTPVDTISDFIVQHSLSRPGNDVFNVTPENNIAVMDIFGWLQSLSFDFELVSLKAWCQTLEREGSEQDKTILSFFTRTDNSHDASAGDDSASDTNRVIAMAFEDSRYQSASEALGVTLPAITRELFSLYLEYGTTHQLIPTPIIPLQKQLPAFISADELPTAEDHMETINE</sequence>
<dbReference type="AlphaFoldDB" id="A0A4Q0YSC3"/>
<proteinExistence type="predicted"/>
<name>A0A4Q0YSC3_9GAMM</name>
<keyword evidence="2" id="KW-1185">Reference proteome</keyword>
<organism evidence="1 2">
    <name type="scientific">Veronia nyctiphanis</name>
    <dbReference type="NCBI Taxonomy" id="1278244"/>
    <lineage>
        <taxon>Bacteria</taxon>
        <taxon>Pseudomonadati</taxon>
        <taxon>Pseudomonadota</taxon>
        <taxon>Gammaproteobacteria</taxon>
        <taxon>Vibrionales</taxon>
        <taxon>Vibrionaceae</taxon>
        <taxon>Veronia</taxon>
    </lineage>
</organism>